<feature type="transmembrane region" description="Helical" evidence="1">
    <location>
        <begin position="7"/>
        <end position="30"/>
    </location>
</feature>
<dbReference type="SUPFAM" id="SSF103473">
    <property type="entry name" value="MFS general substrate transporter"/>
    <property type="match status" value="1"/>
</dbReference>
<organism evidence="2 3">
    <name type="scientific">Caenorhabditis japonica</name>
    <dbReference type="NCBI Taxonomy" id="281687"/>
    <lineage>
        <taxon>Eukaryota</taxon>
        <taxon>Metazoa</taxon>
        <taxon>Ecdysozoa</taxon>
        <taxon>Nematoda</taxon>
        <taxon>Chromadorea</taxon>
        <taxon>Rhabditida</taxon>
        <taxon>Rhabditina</taxon>
        <taxon>Rhabditomorpha</taxon>
        <taxon>Rhabditoidea</taxon>
        <taxon>Rhabditidae</taxon>
        <taxon>Peloderinae</taxon>
        <taxon>Caenorhabditis</taxon>
    </lineage>
</organism>
<keyword evidence="3" id="KW-1185">Reference proteome</keyword>
<reference evidence="2" key="2">
    <citation type="submission" date="2022-06" db="UniProtKB">
        <authorList>
            <consortium name="EnsemblMetazoa"/>
        </authorList>
    </citation>
    <scope>IDENTIFICATION</scope>
    <source>
        <strain evidence="2">DF5081</strain>
    </source>
</reference>
<evidence type="ECO:0000256" key="1">
    <source>
        <dbReference type="SAM" id="Phobius"/>
    </source>
</evidence>
<evidence type="ECO:0000313" key="3">
    <source>
        <dbReference type="Proteomes" id="UP000005237"/>
    </source>
</evidence>
<feature type="transmembrane region" description="Helical" evidence="1">
    <location>
        <begin position="326"/>
        <end position="346"/>
    </location>
</feature>
<protein>
    <recommendedName>
        <fullName evidence="4">Major facilitator superfamily (MFS) profile domain-containing protein</fullName>
    </recommendedName>
</protein>
<reference evidence="3" key="1">
    <citation type="submission" date="2010-08" db="EMBL/GenBank/DDBJ databases">
        <authorList>
            <consortium name="Caenorhabditis japonica Sequencing Consortium"/>
            <person name="Wilson R.K."/>
        </authorList>
    </citation>
    <scope>NUCLEOTIDE SEQUENCE [LARGE SCALE GENOMIC DNA]</scope>
    <source>
        <strain evidence="3">DF5081</strain>
    </source>
</reference>
<feature type="transmembrane region" description="Helical" evidence="1">
    <location>
        <begin position="259"/>
        <end position="281"/>
    </location>
</feature>
<feature type="transmembrane region" description="Helical" evidence="1">
    <location>
        <begin position="232"/>
        <end position="253"/>
    </location>
</feature>
<feature type="transmembrane region" description="Helical" evidence="1">
    <location>
        <begin position="104"/>
        <end position="122"/>
    </location>
</feature>
<feature type="transmembrane region" description="Helical" evidence="1">
    <location>
        <begin position="50"/>
        <end position="69"/>
    </location>
</feature>
<keyword evidence="1" id="KW-1133">Transmembrane helix</keyword>
<evidence type="ECO:0000313" key="2">
    <source>
        <dbReference type="EnsemblMetazoa" id="CJA18163.1"/>
    </source>
</evidence>
<evidence type="ECO:0008006" key="4">
    <source>
        <dbReference type="Google" id="ProtNLM"/>
    </source>
</evidence>
<dbReference type="Proteomes" id="UP000005237">
    <property type="component" value="Unassembled WGS sequence"/>
</dbReference>
<dbReference type="EnsemblMetazoa" id="CJA18163.1">
    <property type="protein sequence ID" value="CJA18163.1"/>
    <property type="gene ID" value="WBGene00137367"/>
</dbReference>
<feature type="transmembrane region" description="Helical" evidence="1">
    <location>
        <begin position="302"/>
        <end position="320"/>
    </location>
</feature>
<feature type="transmembrane region" description="Helical" evidence="1">
    <location>
        <begin position="391"/>
        <end position="411"/>
    </location>
</feature>
<dbReference type="Pfam" id="PF07690">
    <property type="entry name" value="MFS_1"/>
    <property type="match status" value="1"/>
</dbReference>
<dbReference type="Gene3D" id="1.20.1250.20">
    <property type="entry name" value="MFS general substrate transporter like domains"/>
    <property type="match status" value="2"/>
</dbReference>
<feature type="transmembrane region" description="Helical" evidence="1">
    <location>
        <begin position="358"/>
        <end position="379"/>
    </location>
</feature>
<dbReference type="GO" id="GO:0016020">
    <property type="term" value="C:membrane"/>
    <property type="evidence" value="ECO:0007669"/>
    <property type="project" value="TreeGrafter"/>
</dbReference>
<keyword evidence="1" id="KW-0472">Membrane</keyword>
<dbReference type="AlphaFoldDB" id="A0A8R1I9S3"/>
<keyword evidence="1" id="KW-0812">Transmembrane</keyword>
<dbReference type="PANTHER" id="PTHR45757">
    <property type="entry name" value="PROTEIN CBG23364-RELATED"/>
    <property type="match status" value="1"/>
</dbReference>
<feature type="transmembrane region" description="Helical" evidence="1">
    <location>
        <begin position="167"/>
        <end position="187"/>
    </location>
</feature>
<name>A0A8R1I9S3_CAEJA</name>
<feature type="transmembrane region" description="Helical" evidence="1">
    <location>
        <begin position="76"/>
        <end position="92"/>
    </location>
</feature>
<feature type="transmembrane region" description="Helical" evidence="1">
    <location>
        <begin position="134"/>
        <end position="155"/>
    </location>
</feature>
<proteinExistence type="predicted"/>
<dbReference type="OMA" id="QMACIVI"/>
<sequence>MFQVRYAVYGLSTSCITLLYALRLAFHSTIICQLDNSTNSFLLDEDLRQYTFQSVGFGLAVGLIPLHFLNFLGTRYVTTLYGIVGIISSLFYPTSYQLGFYPSFITRLFQGAPLGILLWLIAKIASEWTPKSETAIAIAILTSVYQLAPFVAQITAAEMCQYFGWEYTYYFLAALCAISHIAFYFVYTDRLEDNKLASPEEKALISEGKGREVSHVAADAPYSQILTDPTVWATWFANLAFFSSLLVFLQYGPLYMNQILGFSVRTTGYCGGIAHIFCLIAKMIFGKVMDKSEMEMTKRLKLAWSVIEIPSLFLLLALIFLHDAFLQLACIVIFITIHGVAIVIIVKTQTYRSAQHNHVLANGNTLCVVVCLFLQPLLVKFLVQSNTFDEWSQVFGLHVVIIFISVLLFAWKVDASAAKWTGIQKVFDKIVEKP</sequence>
<dbReference type="InterPro" id="IPR011701">
    <property type="entry name" value="MFS"/>
</dbReference>
<dbReference type="PANTHER" id="PTHR45757:SF31">
    <property type="entry name" value="MFS DOMAIN-CONTAINING PROTEIN"/>
    <property type="match status" value="1"/>
</dbReference>
<accession>A0A8R1I9S3</accession>
<dbReference type="InterPro" id="IPR036259">
    <property type="entry name" value="MFS_trans_sf"/>
</dbReference>
<dbReference type="GO" id="GO:0022857">
    <property type="term" value="F:transmembrane transporter activity"/>
    <property type="evidence" value="ECO:0007669"/>
    <property type="project" value="InterPro"/>
</dbReference>